<evidence type="ECO:0000313" key="4">
    <source>
        <dbReference type="Proteomes" id="UP001225072"/>
    </source>
</evidence>
<dbReference type="InterPro" id="IPR007138">
    <property type="entry name" value="ABM_dom"/>
</dbReference>
<dbReference type="InterPro" id="IPR037401">
    <property type="entry name" value="SnoaL-like"/>
</dbReference>
<dbReference type="EMBL" id="JAUTAL010000001">
    <property type="protein sequence ID" value="MDQ1095563.1"/>
    <property type="molecule type" value="Genomic_DNA"/>
</dbReference>
<gene>
    <name evidence="3" type="ORF">QE404_000710</name>
</gene>
<sequence>MTNGIRHKQKQNVELYFKKVDAGEFDAVYYQLFTEDVELYFPKFGFAYGKAGIRKFCEAMAAYVKSLTHDIENFNYVVSGNMVVVEGREAGVNADNKPFPDNVTAFGKFCNVFEFDGDLIKRVHIYVDPDFTSEDAVRIKRLGNHTLSNEDHEQQTENHEIGLSVEFSLKPGVINEFEAVLLPHLERVASEDTCITMIANRDPKDETRYMLYERWAFSIHFTPFRTRTDGDGN</sequence>
<dbReference type="Pfam" id="PF12680">
    <property type="entry name" value="SnoaL_2"/>
    <property type="match status" value="1"/>
</dbReference>
<dbReference type="Gene3D" id="3.30.70.100">
    <property type="match status" value="1"/>
</dbReference>
<evidence type="ECO:0000259" key="1">
    <source>
        <dbReference type="Pfam" id="PF03992"/>
    </source>
</evidence>
<accession>A0ABU0TER6</accession>
<feature type="domain" description="SnoaL-like" evidence="2">
    <location>
        <begin position="13"/>
        <end position="122"/>
    </location>
</feature>
<protein>
    <submittedName>
        <fullName evidence="3">Ketosteroid isomerase-like protein</fullName>
    </submittedName>
</protein>
<evidence type="ECO:0000313" key="3">
    <source>
        <dbReference type="EMBL" id="MDQ1095563.1"/>
    </source>
</evidence>
<evidence type="ECO:0000259" key="2">
    <source>
        <dbReference type="Pfam" id="PF12680"/>
    </source>
</evidence>
<dbReference type="SUPFAM" id="SSF54909">
    <property type="entry name" value="Dimeric alpha+beta barrel"/>
    <property type="match status" value="1"/>
</dbReference>
<dbReference type="Proteomes" id="UP001225072">
    <property type="component" value="Unassembled WGS sequence"/>
</dbReference>
<comment type="caution">
    <text evidence="3">The sequence shown here is derived from an EMBL/GenBank/DDBJ whole genome shotgun (WGS) entry which is preliminary data.</text>
</comment>
<name>A0ABU0TER6_9FLAO</name>
<dbReference type="InterPro" id="IPR032710">
    <property type="entry name" value="NTF2-like_dom_sf"/>
</dbReference>
<feature type="domain" description="ABM" evidence="1">
    <location>
        <begin position="164"/>
        <end position="216"/>
    </location>
</feature>
<dbReference type="Gene3D" id="3.10.450.50">
    <property type="match status" value="1"/>
</dbReference>
<proteinExistence type="predicted"/>
<dbReference type="Pfam" id="PF03992">
    <property type="entry name" value="ABM"/>
    <property type="match status" value="1"/>
</dbReference>
<reference evidence="3 4" key="1">
    <citation type="submission" date="2023-07" db="EMBL/GenBank/DDBJ databases">
        <title>Functional and genomic diversity of the sorghum phyllosphere microbiome.</title>
        <authorList>
            <person name="Shade A."/>
        </authorList>
    </citation>
    <scope>NUCLEOTIDE SEQUENCE [LARGE SCALE GENOMIC DNA]</scope>
    <source>
        <strain evidence="3 4">SORGH_AS_1064</strain>
    </source>
</reference>
<dbReference type="InterPro" id="IPR011008">
    <property type="entry name" value="Dimeric_a/b-barrel"/>
</dbReference>
<keyword evidence="4" id="KW-1185">Reference proteome</keyword>
<dbReference type="SUPFAM" id="SSF54427">
    <property type="entry name" value="NTF2-like"/>
    <property type="match status" value="1"/>
</dbReference>
<dbReference type="RefSeq" id="WP_307446537.1">
    <property type="nucleotide sequence ID" value="NZ_JAUTAL010000001.1"/>
</dbReference>
<organism evidence="3 4">
    <name type="scientific">Chryseobacterium camelliae</name>
    <dbReference type="NCBI Taxonomy" id="1265445"/>
    <lineage>
        <taxon>Bacteria</taxon>
        <taxon>Pseudomonadati</taxon>
        <taxon>Bacteroidota</taxon>
        <taxon>Flavobacteriia</taxon>
        <taxon>Flavobacteriales</taxon>
        <taxon>Weeksellaceae</taxon>
        <taxon>Chryseobacterium group</taxon>
        <taxon>Chryseobacterium</taxon>
    </lineage>
</organism>